<sequence length="329" mass="38552">MGWYDTFRNTKINYALITLSIAIAPLIYLYVKSMTMSSFAFRKKDWLHFLPVFTVILYRIIIFSLDALEPGFAQTQNGYLKINLDEPYFLPVYSTFSYIQNILYLAFTVQLFYNYRKKINEYFSNTFKLELNWIRNFLLLYIILFLYDIVQTIIGTIFMDLNYRQRWWMTFFTGLVIIYVGIKGFFTNTSKLKKLDFSFSPKRVAIPENASTSAKTVSPEAMQHIKWLMEEEKPYLNPELDLSDLAKAAKLTRGQLSEIINSGFGQNFNDFVNGYRVEAFKNMLSDNKHQQLSILGIAYECGFNSKATFNRVFKKITHSSPSEFLKTFS</sequence>
<keyword evidence="3" id="KW-0804">Transcription</keyword>
<dbReference type="Gene3D" id="1.10.10.60">
    <property type="entry name" value="Homeodomain-like"/>
    <property type="match status" value="2"/>
</dbReference>
<keyword evidence="4" id="KW-0472">Membrane</keyword>
<keyword evidence="1" id="KW-0805">Transcription regulation</keyword>
<protein>
    <submittedName>
        <fullName evidence="6">AraC family transcriptional regulator</fullName>
    </submittedName>
</protein>
<dbReference type="PROSITE" id="PS01124">
    <property type="entry name" value="HTH_ARAC_FAMILY_2"/>
    <property type="match status" value="1"/>
</dbReference>
<dbReference type="OrthoDB" id="9779074at2"/>
<dbReference type="AlphaFoldDB" id="A0A5B7SZ24"/>
<name>A0A5B7SZ24_9FLAO</name>
<evidence type="ECO:0000256" key="2">
    <source>
        <dbReference type="ARBA" id="ARBA00023125"/>
    </source>
</evidence>
<evidence type="ECO:0000256" key="1">
    <source>
        <dbReference type="ARBA" id="ARBA00023015"/>
    </source>
</evidence>
<evidence type="ECO:0000313" key="6">
    <source>
        <dbReference type="EMBL" id="QCX02328.1"/>
    </source>
</evidence>
<accession>A0A5B7SZ24</accession>
<proteinExistence type="predicted"/>
<evidence type="ECO:0000313" key="7">
    <source>
        <dbReference type="Proteomes" id="UP000310017"/>
    </source>
</evidence>
<dbReference type="SMART" id="SM00342">
    <property type="entry name" value="HTH_ARAC"/>
    <property type="match status" value="1"/>
</dbReference>
<dbReference type="EMBL" id="CP040710">
    <property type="protein sequence ID" value="QCX02328.1"/>
    <property type="molecule type" value="Genomic_DNA"/>
</dbReference>
<dbReference type="InterPro" id="IPR009057">
    <property type="entry name" value="Homeodomain-like_sf"/>
</dbReference>
<feature type="transmembrane region" description="Helical" evidence="4">
    <location>
        <begin position="88"/>
        <end position="113"/>
    </location>
</feature>
<feature type="domain" description="HTH araC/xylS-type" evidence="5">
    <location>
        <begin position="219"/>
        <end position="327"/>
    </location>
</feature>
<evidence type="ECO:0000259" key="5">
    <source>
        <dbReference type="PROSITE" id="PS01124"/>
    </source>
</evidence>
<dbReference type="GO" id="GO:0003700">
    <property type="term" value="F:DNA-binding transcription factor activity"/>
    <property type="evidence" value="ECO:0007669"/>
    <property type="project" value="InterPro"/>
</dbReference>
<dbReference type="Pfam" id="PF12833">
    <property type="entry name" value="HTH_18"/>
    <property type="match status" value="1"/>
</dbReference>
<evidence type="ECO:0000256" key="3">
    <source>
        <dbReference type="ARBA" id="ARBA00023163"/>
    </source>
</evidence>
<feature type="transmembrane region" description="Helical" evidence="4">
    <location>
        <begin position="166"/>
        <end position="186"/>
    </location>
</feature>
<dbReference type="PANTHER" id="PTHR43280:SF29">
    <property type="entry name" value="ARAC-FAMILY TRANSCRIPTIONAL REGULATOR"/>
    <property type="match status" value="1"/>
</dbReference>
<keyword evidence="4" id="KW-1133">Transmembrane helix</keyword>
<feature type="transmembrane region" description="Helical" evidence="4">
    <location>
        <begin position="133"/>
        <end position="154"/>
    </location>
</feature>
<dbReference type="Proteomes" id="UP000310017">
    <property type="component" value="Chromosome"/>
</dbReference>
<reference evidence="6 7" key="1">
    <citation type="submission" date="2019-05" db="EMBL/GenBank/DDBJ databases">
        <title>Genome sequencing of F202Z8.</title>
        <authorList>
            <person name="Kwon Y.M."/>
        </authorList>
    </citation>
    <scope>NUCLEOTIDE SEQUENCE [LARGE SCALE GENOMIC DNA]</scope>
    <source>
        <strain evidence="6 7">F202Z8</strain>
    </source>
</reference>
<dbReference type="InterPro" id="IPR018060">
    <property type="entry name" value="HTH_AraC"/>
</dbReference>
<keyword evidence="4" id="KW-0812">Transmembrane</keyword>
<keyword evidence="2" id="KW-0238">DNA-binding</keyword>
<dbReference type="KEGG" id="asag:FGM00_07835"/>
<dbReference type="GO" id="GO:0043565">
    <property type="term" value="F:sequence-specific DNA binding"/>
    <property type="evidence" value="ECO:0007669"/>
    <property type="project" value="InterPro"/>
</dbReference>
<gene>
    <name evidence="6" type="ORF">FGM00_07835</name>
</gene>
<keyword evidence="7" id="KW-1185">Reference proteome</keyword>
<feature type="transmembrane region" description="Helical" evidence="4">
    <location>
        <begin position="12"/>
        <end position="31"/>
    </location>
</feature>
<dbReference type="SUPFAM" id="SSF46689">
    <property type="entry name" value="Homeodomain-like"/>
    <property type="match status" value="1"/>
</dbReference>
<dbReference type="PANTHER" id="PTHR43280">
    <property type="entry name" value="ARAC-FAMILY TRANSCRIPTIONAL REGULATOR"/>
    <property type="match status" value="1"/>
</dbReference>
<evidence type="ECO:0000256" key="4">
    <source>
        <dbReference type="SAM" id="Phobius"/>
    </source>
</evidence>
<feature type="transmembrane region" description="Helical" evidence="4">
    <location>
        <begin position="46"/>
        <end position="68"/>
    </location>
</feature>
<organism evidence="6 7">
    <name type="scientific">Aggregatimonas sangjinii</name>
    <dbReference type="NCBI Taxonomy" id="2583587"/>
    <lineage>
        <taxon>Bacteria</taxon>
        <taxon>Pseudomonadati</taxon>
        <taxon>Bacteroidota</taxon>
        <taxon>Flavobacteriia</taxon>
        <taxon>Flavobacteriales</taxon>
        <taxon>Flavobacteriaceae</taxon>
        <taxon>Aggregatimonas</taxon>
    </lineage>
</organism>